<organism evidence="1 2">
    <name type="scientific">Cryomyces minteri</name>
    <dbReference type="NCBI Taxonomy" id="331657"/>
    <lineage>
        <taxon>Eukaryota</taxon>
        <taxon>Fungi</taxon>
        <taxon>Dikarya</taxon>
        <taxon>Ascomycota</taxon>
        <taxon>Pezizomycotina</taxon>
        <taxon>Dothideomycetes</taxon>
        <taxon>Dothideomycetes incertae sedis</taxon>
        <taxon>Cryomyces</taxon>
    </lineage>
</organism>
<dbReference type="EMBL" id="NAJN01003366">
    <property type="protein sequence ID" value="TKA40484.1"/>
    <property type="molecule type" value="Genomic_DNA"/>
</dbReference>
<evidence type="ECO:0000313" key="1">
    <source>
        <dbReference type="EMBL" id="TKA40484.1"/>
    </source>
</evidence>
<comment type="caution">
    <text evidence="1">The sequence shown here is derived from an EMBL/GenBank/DDBJ whole genome shotgun (WGS) entry which is preliminary data.</text>
</comment>
<dbReference type="GO" id="GO:0016705">
    <property type="term" value="F:oxidoreductase activity, acting on paired donors, with incorporation or reduction of molecular oxygen"/>
    <property type="evidence" value="ECO:0007669"/>
    <property type="project" value="InterPro"/>
</dbReference>
<dbReference type="Gene3D" id="1.10.630.10">
    <property type="entry name" value="Cytochrome P450"/>
    <property type="match status" value="1"/>
</dbReference>
<reference evidence="1 2" key="1">
    <citation type="submission" date="2017-03" db="EMBL/GenBank/DDBJ databases">
        <title>Genomes of endolithic fungi from Antarctica.</title>
        <authorList>
            <person name="Coleine C."/>
            <person name="Masonjones S."/>
            <person name="Stajich J.E."/>
        </authorList>
    </citation>
    <scope>NUCLEOTIDE SEQUENCE [LARGE SCALE GENOMIC DNA]</scope>
    <source>
        <strain evidence="1 2">CCFEE 5187</strain>
    </source>
</reference>
<dbReference type="STRING" id="331657.A0A4U0UWL6"/>
<dbReference type="GO" id="GO:0020037">
    <property type="term" value="F:heme binding"/>
    <property type="evidence" value="ECO:0007669"/>
    <property type="project" value="InterPro"/>
</dbReference>
<keyword evidence="2" id="KW-1185">Reference proteome</keyword>
<proteinExistence type="predicted"/>
<dbReference type="SUPFAM" id="SSF48264">
    <property type="entry name" value="Cytochrome P450"/>
    <property type="match status" value="1"/>
</dbReference>
<protein>
    <submittedName>
        <fullName evidence="1">Uncharacterized protein</fullName>
    </submittedName>
</protein>
<dbReference type="Proteomes" id="UP000308768">
    <property type="component" value="Unassembled WGS sequence"/>
</dbReference>
<gene>
    <name evidence="1" type="ORF">B0A49_14036</name>
</gene>
<dbReference type="AlphaFoldDB" id="A0A4U0UWL6"/>
<dbReference type="InterPro" id="IPR036396">
    <property type="entry name" value="Cyt_P450_sf"/>
</dbReference>
<evidence type="ECO:0000313" key="2">
    <source>
        <dbReference type="Proteomes" id="UP000308768"/>
    </source>
</evidence>
<accession>A0A4U0UWL6</accession>
<sequence>MKEGFNSSEYNLRYGTRAIETFQIQKGKPNLMATIVARAEMGEARLDDLDVRAESTGLIFAGSGTTANTLIFLS</sequence>
<feature type="non-terminal residue" evidence="1">
    <location>
        <position position="74"/>
    </location>
</feature>
<dbReference type="GO" id="GO:0005506">
    <property type="term" value="F:iron ion binding"/>
    <property type="evidence" value="ECO:0007669"/>
    <property type="project" value="InterPro"/>
</dbReference>
<name>A0A4U0UWL6_9PEZI</name>
<dbReference type="GO" id="GO:0004497">
    <property type="term" value="F:monooxygenase activity"/>
    <property type="evidence" value="ECO:0007669"/>
    <property type="project" value="InterPro"/>
</dbReference>